<dbReference type="CDD" id="cd00200">
    <property type="entry name" value="WD40"/>
    <property type="match status" value="1"/>
</dbReference>
<evidence type="ECO:0008006" key="5">
    <source>
        <dbReference type="Google" id="ProtNLM"/>
    </source>
</evidence>
<proteinExistence type="predicted"/>
<dbReference type="FunFam" id="2.160.20.80:FF:000011">
    <property type="entry name" value="Uncharacterized protein"/>
    <property type="match status" value="1"/>
</dbReference>
<keyword evidence="1" id="KW-0853">WD repeat</keyword>
<dbReference type="SMART" id="SM00320">
    <property type="entry name" value="WD40"/>
    <property type="match status" value="7"/>
</dbReference>
<protein>
    <recommendedName>
        <fullName evidence="5">WD-40 repeat protein</fullName>
    </recommendedName>
</protein>
<feature type="coiled-coil region" evidence="2">
    <location>
        <begin position="42"/>
        <end position="89"/>
    </location>
</feature>
<feature type="repeat" description="WD" evidence="1">
    <location>
        <begin position="338"/>
        <end position="379"/>
    </location>
</feature>
<keyword evidence="4" id="KW-1185">Reference proteome</keyword>
<evidence type="ECO:0000313" key="4">
    <source>
        <dbReference type="Proteomes" id="UP000683925"/>
    </source>
</evidence>
<feature type="repeat" description="WD" evidence="1">
    <location>
        <begin position="464"/>
        <end position="505"/>
    </location>
</feature>
<evidence type="ECO:0000313" key="3">
    <source>
        <dbReference type="EMBL" id="CAD8146674.1"/>
    </source>
</evidence>
<dbReference type="Pfam" id="PF00400">
    <property type="entry name" value="WD40"/>
    <property type="match status" value="6"/>
</dbReference>
<dbReference type="PROSITE" id="PS50294">
    <property type="entry name" value="WD_REPEATS_REGION"/>
    <property type="match status" value="6"/>
</dbReference>
<dbReference type="AlphaFoldDB" id="A0A8S1T6N4"/>
<dbReference type="PROSITE" id="PS00678">
    <property type="entry name" value="WD_REPEATS_1"/>
    <property type="match status" value="6"/>
</dbReference>
<dbReference type="InterPro" id="IPR019775">
    <property type="entry name" value="WD40_repeat_CS"/>
</dbReference>
<organism evidence="3 4">
    <name type="scientific">Paramecium octaurelia</name>
    <dbReference type="NCBI Taxonomy" id="43137"/>
    <lineage>
        <taxon>Eukaryota</taxon>
        <taxon>Sar</taxon>
        <taxon>Alveolata</taxon>
        <taxon>Ciliophora</taxon>
        <taxon>Intramacronucleata</taxon>
        <taxon>Oligohymenophorea</taxon>
        <taxon>Peniculida</taxon>
        <taxon>Parameciidae</taxon>
        <taxon>Paramecium</taxon>
    </lineage>
</organism>
<accession>A0A8S1T6N4</accession>
<dbReference type="PROSITE" id="PS50082">
    <property type="entry name" value="WD_REPEATS_2"/>
    <property type="match status" value="6"/>
</dbReference>
<reference evidence="3" key="1">
    <citation type="submission" date="2021-01" db="EMBL/GenBank/DDBJ databases">
        <authorList>
            <consortium name="Genoscope - CEA"/>
            <person name="William W."/>
        </authorList>
    </citation>
    <scope>NUCLEOTIDE SEQUENCE</scope>
</reference>
<evidence type="ECO:0000256" key="1">
    <source>
        <dbReference type="PROSITE-ProRule" id="PRU00221"/>
    </source>
</evidence>
<feature type="repeat" description="WD" evidence="1">
    <location>
        <begin position="380"/>
        <end position="421"/>
    </location>
</feature>
<evidence type="ECO:0000256" key="2">
    <source>
        <dbReference type="SAM" id="Coils"/>
    </source>
</evidence>
<sequence length="588" mass="66383">MSCEKEQEVELYKVLALSKDVDEVVLPILIYILKTKRIQECLEFLSQDQNKFLQEIERQKGENLSLLDKEQTEKNIKRIMDILKKIRDHKFNKQNYSLDDNEEIKNDLILQISWDKKIIEFLKYLVHLTALDDTYIQCGSNSLHLLIQMKVDLREQSFENIRIRDTSLVGGNFVRCNLNGSELDNVDISGMNLNQAQLFNCKWKNIKIHELNKLDGHGGNVNSVCFSSDGKSLVSCSYDNSIILWDVNTGKKKFRIRIKEAVKSVSLSTNNSTLAFSSREFVYLWNVKTTKQKAKLGGHSSAVWSVNFSLDGTTLASGSGDKSIRLWDVQTGKQKAKLDGHSNWVSSVNFSPDGTTLASGSNDNSIHLWNFKTGQQKFKLNGHSNCVNSVCFSHDGITLASGSADNSIRLWNVRTGQQKQILNGHSKQINSLCFSPDGTTLVSGSSDNSIVLWNAQTGQQQSQLKGHCDCINTVCFSPNGTTIASCSDDKSIRLWDVQTKSEIKSSDKYKEIEGYMKTPFFQYNHYLENVNTNVPILLISQTLTFQVRNALILQGQFSNYLGLDLLPLFKSKGSCILDNQIELNKIDY</sequence>
<dbReference type="Proteomes" id="UP000683925">
    <property type="component" value="Unassembled WGS sequence"/>
</dbReference>
<feature type="repeat" description="WD" evidence="1">
    <location>
        <begin position="214"/>
        <end position="255"/>
    </location>
</feature>
<dbReference type="PANTHER" id="PTHR45333">
    <property type="entry name" value="MEMBRANE PROTEIN-RELATED"/>
    <property type="match status" value="1"/>
</dbReference>
<dbReference type="OrthoDB" id="538223at2759"/>
<comment type="caution">
    <text evidence="3">The sequence shown here is derived from an EMBL/GenBank/DDBJ whole genome shotgun (WGS) entry which is preliminary data.</text>
</comment>
<dbReference type="InterPro" id="IPR001680">
    <property type="entry name" value="WD40_rpt"/>
</dbReference>
<feature type="repeat" description="WD" evidence="1">
    <location>
        <begin position="296"/>
        <end position="337"/>
    </location>
</feature>
<dbReference type="PANTHER" id="PTHR45333:SF1">
    <property type="entry name" value="CHROMOSOME UNDETERMINED SCAFFOLD_625, WHOLE GENOME SHOTGUN SEQUENCE"/>
    <property type="match status" value="1"/>
</dbReference>
<dbReference type="EMBL" id="CAJJDP010000019">
    <property type="protein sequence ID" value="CAD8146674.1"/>
    <property type="molecule type" value="Genomic_DNA"/>
</dbReference>
<gene>
    <name evidence="3" type="ORF">POCTA_138.1.T0190041</name>
</gene>
<feature type="repeat" description="WD" evidence="1">
    <location>
        <begin position="422"/>
        <end position="463"/>
    </location>
</feature>
<keyword evidence="2" id="KW-0175">Coiled coil</keyword>
<name>A0A8S1T6N4_PAROT</name>